<evidence type="ECO:0000313" key="2">
    <source>
        <dbReference type="Proteomes" id="UP000032361"/>
    </source>
</evidence>
<organism evidence="1 2">
    <name type="scientific">Neotamlana nanhaiensis</name>
    <dbReference type="NCBI Taxonomy" id="1382798"/>
    <lineage>
        <taxon>Bacteria</taxon>
        <taxon>Pseudomonadati</taxon>
        <taxon>Bacteroidota</taxon>
        <taxon>Flavobacteriia</taxon>
        <taxon>Flavobacteriales</taxon>
        <taxon>Flavobacteriaceae</taxon>
        <taxon>Neotamlana</taxon>
    </lineage>
</organism>
<dbReference type="STRING" id="1382798.PK35_16465"/>
<keyword evidence="2" id="KW-1185">Reference proteome</keyword>
<dbReference type="OrthoDB" id="1191002at2"/>
<evidence type="ECO:0000313" key="1">
    <source>
        <dbReference type="EMBL" id="KJD31110.1"/>
    </source>
</evidence>
<name>A0A0D7VW54_9FLAO</name>
<reference evidence="1 2" key="1">
    <citation type="journal article" date="2015" name="Antonie Van Leeuwenhoek">
        <title>Tamlana nanhaiensis sp. nov., isolated from surface seawater collected from the South China Sea.</title>
        <authorList>
            <person name="Liu X."/>
            <person name="Lai Q."/>
            <person name="Du Y."/>
            <person name="Li G."/>
            <person name="Sun F."/>
            <person name="Shao Z."/>
        </authorList>
    </citation>
    <scope>NUCLEOTIDE SEQUENCE [LARGE SCALE GENOMIC DNA]</scope>
    <source>
        <strain evidence="1 2">FHC16</strain>
    </source>
</reference>
<accession>A0A0D7VW54</accession>
<dbReference type="PROSITE" id="PS51257">
    <property type="entry name" value="PROKAR_LIPOPROTEIN"/>
    <property type="match status" value="1"/>
</dbReference>
<dbReference type="AlphaFoldDB" id="A0A0D7VW54"/>
<evidence type="ECO:0008006" key="3">
    <source>
        <dbReference type="Google" id="ProtNLM"/>
    </source>
</evidence>
<gene>
    <name evidence="1" type="ORF">PK35_16465</name>
</gene>
<protein>
    <recommendedName>
        <fullName evidence="3">TonB C-terminal domain-containing protein</fullName>
    </recommendedName>
</protein>
<comment type="caution">
    <text evidence="1">The sequence shown here is derived from an EMBL/GenBank/DDBJ whole genome shotgun (WGS) entry which is preliminary data.</text>
</comment>
<dbReference type="EMBL" id="JTDV01000019">
    <property type="protein sequence ID" value="KJD31110.1"/>
    <property type="molecule type" value="Genomic_DNA"/>
</dbReference>
<sequence length="158" mass="18199">MRFIFTLLFFFLLISCDFFKVKKTSSQDILNEELKAFNWTDVDEYPSFSSCDSIAVKQDRKNCFQNSLALHIWEFLKQEQITVTQDITDTIVLKFNLSKDGILKLVDTKMTITTRNEIPNIEALITQSLDSLPQVYPAIKRGQHVNAAFSLPIIINVD</sequence>
<dbReference type="Proteomes" id="UP000032361">
    <property type="component" value="Unassembled WGS sequence"/>
</dbReference>
<dbReference type="RefSeq" id="WP_044627711.1">
    <property type="nucleotide sequence ID" value="NZ_JTDV01000019.1"/>
</dbReference>
<proteinExistence type="predicted"/>
<dbReference type="PATRIC" id="fig|1382798.3.peg.2299"/>